<dbReference type="RefSeq" id="WP_111600068.1">
    <property type="nucleotide sequence ID" value="NZ_QLLL01000011.1"/>
</dbReference>
<evidence type="ECO:0000313" key="2">
    <source>
        <dbReference type="Proteomes" id="UP000249547"/>
    </source>
</evidence>
<dbReference type="Proteomes" id="UP000249547">
    <property type="component" value="Unassembled WGS sequence"/>
</dbReference>
<dbReference type="OrthoDB" id="1493451at2"/>
<dbReference type="AlphaFoldDB" id="A0A327Q4J4"/>
<reference evidence="1 2" key="1">
    <citation type="submission" date="2018-06" db="EMBL/GenBank/DDBJ databases">
        <title>Genomic Encyclopedia of Archaeal and Bacterial Type Strains, Phase II (KMG-II): from individual species to whole genera.</title>
        <authorList>
            <person name="Goeker M."/>
        </authorList>
    </citation>
    <scope>NUCLEOTIDE SEQUENCE [LARGE SCALE GENOMIC DNA]</scope>
    <source>
        <strain evidence="1 2">DSM 23857</strain>
    </source>
</reference>
<organism evidence="1 2">
    <name type="scientific">Chitinophaga skermanii</name>
    <dbReference type="NCBI Taxonomy" id="331697"/>
    <lineage>
        <taxon>Bacteria</taxon>
        <taxon>Pseudomonadati</taxon>
        <taxon>Bacteroidota</taxon>
        <taxon>Chitinophagia</taxon>
        <taxon>Chitinophagales</taxon>
        <taxon>Chitinophagaceae</taxon>
        <taxon>Chitinophaga</taxon>
    </lineage>
</organism>
<evidence type="ECO:0000313" key="1">
    <source>
        <dbReference type="EMBL" id="RAI98697.1"/>
    </source>
</evidence>
<dbReference type="EMBL" id="QLLL01000011">
    <property type="protein sequence ID" value="RAI98697.1"/>
    <property type="molecule type" value="Genomic_DNA"/>
</dbReference>
<accession>A0A327Q4J4</accession>
<gene>
    <name evidence="1" type="ORF">LX64_04682</name>
</gene>
<keyword evidence="2" id="KW-1185">Reference proteome</keyword>
<comment type="caution">
    <text evidence="1">The sequence shown here is derived from an EMBL/GenBank/DDBJ whole genome shotgun (WGS) entry which is preliminary data.</text>
</comment>
<sequence>MKKVWIILLMMGATYIARGQSVEPIANPYKGFVHYVQQKSALQQYVPYSRNTNIFVGAISPAYQQLAESYYQQHFGYFCKQEWEWQKQTSIPLRMRLGSLEYTDRKEGKY</sequence>
<protein>
    <submittedName>
        <fullName evidence="1">Uncharacterized protein</fullName>
    </submittedName>
</protein>
<name>A0A327Q4J4_9BACT</name>
<proteinExistence type="predicted"/>